<evidence type="ECO:0000313" key="2">
    <source>
        <dbReference type="EMBL" id="MDC0828194.1"/>
    </source>
</evidence>
<organism evidence="3 4">
    <name type="scientific">Faecalitalea cylindroides</name>
    <dbReference type="NCBI Taxonomy" id="39483"/>
    <lineage>
        <taxon>Bacteria</taxon>
        <taxon>Bacillati</taxon>
        <taxon>Bacillota</taxon>
        <taxon>Erysipelotrichia</taxon>
        <taxon>Erysipelotrichales</taxon>
        <taxon>Erysipelotrichaceae</taxon>
        <taxon>Faecalitalea</taxon>
    </lineage>
</organism>
<dbReference type="Gene3D" id="1.10.10.10">
    <property type="entry name" value="Winged helix-like DNA-binding domain superfamily/Winged helix DNA-binding domain"/>
    <property type="match status" value="1"/>
</dbReference>
<dbReference type="GO" id="GO:0003700">
    <property type="term" value="F:DNA-binding transcription factor activity"/>
    <property type="evidence" value="ECO:0007669"/>
    <property type="project" value="InterPro"/>
</dbReference>
<evidence type="ECO:0000259" key="1">
    <source>
        <dbReference type="PROSITE" id="PS51071"/>
    </source>
</evidence>
<dbReference type="SUPFAM" id="SSF53697">
    <property type="entry name" value="SIS domain"/>
    <property type="match status" value="1"/>
</dbReference>
<dbReference type="InterPro" id="IPR009057">
    <property type="entry name" value="Homeodomain-like_sf"/>
</dbReference>
<dbReference type="InterPro" id="IPR047640">
    <property type="entry name" value="RpiR-like"/>
</dbReference>
<reference evidence="3" key="2">
    <citation type="journal article" date="2018" name="BMC Genomics">
        <title>Whole genome sequencing and function prediction of 133 gut anaerobes isolated from chicken caecum in pure cultures.</title>
        <authorList>
            <person name="Medvecky M."/>
            <person name="Cejkova D."/>
            <person name="Polansky O."/>
            <person name="Karasova D."/>
            <person name="Kubasova T."/>
            <person name="Cizek A."/>
            <person name="Rychlik I."/>
        </authorList>
    </citation>
    <scope>NUCLEOTIDE SEQUENCE</scope>
    <source>
        <strain evidence="3">An178</strain>
    </source>
</reference>
<dbReference type="PANTHER" id="PTHR30514:SF10">
    <property type="entry name" value="MURR_RPIR FAMILY TRANSCRIPTIONAL REGULATOR"/>
    <property type="match status" value="1"/>
</dbReference>
<dbReference type="Proteomes" id="UP001220658">
    <property type="component" value="Unassembled WGS sequence"/>
</dbReference>
<dbReference type="EMBL" id="NFKM01000005">
    <property type="protein sequence ID" value="OUP61241.1"/>
    <property type="molecule type" value="Genomic_DNA"/>
</dbReference>
<dbReference type="SUPFAM" id="SSF46689">
    <property type="entry name" value="Homeodomain-like"/>
    <property type="match status" value="1"/>
</dbReference>
<dbReference type="Gene3D" id="3.40.50.10490">
    <property type="entry name" value="Glucose-6-phosphate isomerase like protein, domain 1"/>
    <property type="match status" value="1"/>
</dbReference>
<dbReference type="PANTHER" id="PTHR30514">
    <property type="entry name" value="GLUCOKINASE"/>
    <property type="match status" value="1"/>
</dbReference>
<keyword evidence="4" id="KW-1185">Reference proteome</keyword>
<dbReference type="CDD" id="cd05013">
    <property type="entry name" value="SIS_RpiR"/>
    <property type="match status" value="1"/>
</dbReference>
<dbReference type="GO" id="GO:0097367">
    <property type="term" value="F:carbohydrate derivative binding"/>
    <property type="evidence" value="ECO:0007669"/>
    <property type="project" value="InterPro"/>
</dbReference>
<name>A0A1Y4M1P2_9FIRM</name>
<dbReference type="InterPro" id="IPR000281">
    <property type="entry name" value="HTH_RpiR"/>
</dbReference>
<gene>
    <name evidence="3" type="ORF">B5F14_03910</name>
    <name evidence="2" type="ORF">POG00_05650</name>
</gene>
<evidence type="ECO:0000313" key="3">
    <source>
        <dbReference type="EMBL" id="OUP61241.1"/>
    </source>
</evidence>
<dbReference type="InterPro" id="IPR046348">
    <property type="entry name" value="SIS_dom_sf"/>
</dbReference>
<proteinExistence type="predicted"/>
<dbReference type="Pfam" id="PF01418">
    <property type="entry name" value="HTH_6"/>
    <property type="match status" value="1"/>
</dbReference>
<accession>A0A1Y4M1P2</accession>
<feature type="domain" description="HTH rpiR-type" evidence="1">
    <location>
        <begin position="1"/>
        <end position="76"/>
    </location>
</feature>
<dbReference type="AlphaFoldDB" id="A0A1Y4M1P2"/>
<comment type="caution">
    <text evidence="3">The sequence shown here is derived from an EMBL/GenBank/DDBJ whole genome shotgun (WGS) entry which is preliminary data.</text>
</comment>
<reference evidence="2" key="3">
    <citation type="submission" date="2023-01" db="EMBL/GenBank/DDBJ databases">
        <title>Human gut microbiome strain richness.</title>
        <authorList>
            <person name="Chen-Liaw A."/>
        </authorList>
    </citation>
    <scope>NUCLEOTIDE SEQUENCE</scope>
    <source>
        <strain evidence="2">D55st1_G4_D55t1_190419</strain>
    </source>
</reference>
<dbReference type="InterPro" id="IPR035472">
    <property type="entry name" value="RpiR-like_SIS"/>
</dbReference>
<dbReference type="GO" id="GO:1901135">
    <property type="term" value="P:carbohydrate derivative metabolic process"/>
    <property type="evidence" value="ECO:0007669"/>
    <property type="project" value="InterPro"/>
</dbReference>
<evidence type="ECO:0000313" key="4">
    <source>
        <dbReference type="Proteomes" id="UP000195447"/>
    </source>
</evidence>
<dbReference type="Proteomes" id="UP000195447">
    <property type="component" value="Unassembled WGS sequence"/>
</dbReference>
<sequence length="284" mass="32993">MQIEKRIHKCSHLTPVENEIAHYILSHKDEVINYSIQELSEQIHVSKSAIHRFCKKIDFKGFNELKIQLTNDISADIYKEHDIDINYPFTLQDNPIEIATKLLELYEKTIQDTLSCLDKQKLVHATKLMSKATSIDIYTHAHNMNIAKNFQDKMLTIGKMVNCPESFYEQRLHALASNKNHIALILSYSAKASFILPILQKLNEKNTPCILVSGYQNNPFPQYICEHLGMSNCEELQDRIVQYSSHIALQYVMDILFGCIYNQDRSTNKKYVLNAMDYMDDRKL</sequence>
<dbReference type="RefSeq" id="WP_022355701.1">
    <property type="nucleotide sequence ID" value="NZ_CATZRL010000022.1"/>
</dbReference>
<reference evidence="4" key="1">
    <citation type="submission" date="2017-04" db="EMBL/GenBank/DDBJ databases">
        <title>Function of individual gut microbiota members based on whole genome sequencing of pure cultures obtained from chicken caecum.</title>
        <authorList>
            <person name="Medvecky M."/>
            <person name="Cejkova D."/>
            <person name="Polansky O."/>
            <person name="Karasova D."/>
            <person name="Kubasova T."/>
            <person name="Cizek A."/>
            <person name="Rychlik I."/>
        </authorList>
    </citation>
    <scope>NUCLEOTIDE SEQUENCE [LARGE SCALE GENOMIC DNA]</scope>
    <source>
        <strain evidence="4">An178</strain>
    </source>
</reference>
<dbReference type="GO" id="GO:0003677">
    <property type="term" value="F:DNA binding"/>
    <property type="evidence" value="ECO:0007669"/>
    <property type="project" value="InterPro"/>
</dbReference>
<protein>
    <submittedName>
        <fullName evidence="3">MurR/RpiR family transcriptional regulator</fullName>
    </submittedName>
</protein>
<dbReference type="EMBL" id="JAQNCK010000012">
    <property type="protein sequence ID" value="MDC0828194.1"/>
    <property type="molecule type" value="Genomic_DNA"/>
</dbReference>
<dbReference type="PROSITE" id="PS51071">
    <property type="entry name" value="HTH_RPIR"/>
    <property type="match status" value="1"/>
</dbReference>
<dbReference type="InterPro" id="IPR036388">
    <property type="entry name" value="WH-like_DNA-bd_sf"/>
</dbReference>